<dbReference type="EMBL" id="UYJE01007926">
    <property type="protein sequence ID" value="VDI59197.1"/>
    <property type="molecule type" value="Genomic_DNA"/>
</dbReference>
<sequence>MKKDEGFVDPTKFLENRFFQYKPWEQYCDDYLLVWKFETLYAGVIVGIRGRNKRDTSPKLENDNVDDEDMLDESDSPDSGKTKRAAVEGFFSKLKWNGDKTQNADKK</sequence>
<feature type="compositionally biased region" description="Acidic residues" evidence="1">
    <location>
        <begin position="63"/>
        <end position="76"/>
    </location>
</feature>
<name>A0A8B6G641_MYTGA</name>
<comment type="caution">
    <text evidence="2">The sequence shown here is derived from an EMBL/GenBank/DDBJ whole genome shotgun (WGS) entry which is preliminary data.</text>
</comment>
<dbReference type="Proteomes" id="UP000596742">
    <property type="component" value="Unassembled WGS sequence"/>
</dbReference>
<keyword evidence="3" id="KW-1185">Reference proteome</keyword>
<feature type="region of interest" description="Disordered" evidence="1">
    <location>
        <begin position="52"/>
        <end position="83"/>
    </location>
</feature>
<protein>
    <submittedName>
        <fullName evidence="2">Uncharacterized protein</fullName>
    </submittedName>
</protein>
<organism evidence="2 3">
    <name type="scientific">Mytilus galloprovincialis</name>
    <name type="common">Mediterranean mussel</name>
    <dbReference type="NCBI Taxonomy" id="29158"/>
    <lineage>
        <taxon>Eukaryota</taxon>
        <taxon>Metazoa</taxon>
        <taxon>Spiralia</taxon>
        <taxon>Lophotrochozoa</taxon>
        <taxon>Mollusca</taxon>
        <taxon>Bivalvia</taxon>
        <taxon>Autobranchia</taxon>
        <taxon>Pteriomorphia</taxon>
        <taxon>Mytilida</taxon>
        <taxon>Mytiloidea</taxon>
        <taxon>Mytilidae</taxon>
        <taxon>Mytilinae</taxon>
        <taxon>Mytilus</taxon>
    </lineage>
</organism>
<feature type="compositionally biased region" description="Basic and acidic residues" evidence="1">
    <location>
        <begin position="53"/>
        <end position="62"/>
    </location>
</feature>
<feature type="non-terminal residue" evidence="2">
    <location>
        <position position="107"/>
    </location>
</feature>
<evidence type="ECO:0000313" key="2">
    <source>
        <dbReference type="EMBL" id="VDI59197.1"/>
    </source>
</evidence>
<gene>
    <name evidence="2" type="ORF">MGAL_10B057229</name>
</gene>
<accession>A0A8B6G641</accession>
<dbReference type="AlphaFoldDB" id="A0A8B6G641"/>
<proteinExistence type="predicted"/>
<evidence type="ECO:0000256" key="1">
    <source>
        <dbReference type="SAM" id="MobiDB-lite"/>
    </source>
</evidence>
<evidence type="ECO:0000313" key="3">
    <source>
        <dbReference type="Proteomes" id="UP000596742"/>
    </source>
</evidence>
<reference evidence="2" key="1">
    <citation type="submission" date="2018-11" db="EMBL/GenBank/DDBJ databases">
        <authorList>
            <person name="Alioto T."/>
            <person name="Alioto T."/>
        </authorList>
    </citation>
    <scope>NUCLEOTIDE SEQUENCE</scope>
</reference>